<keyword evidence="11" id="KW-0732">Signal</keyword>
<feature type="compositionally biased region" description="Low complexity" evidence="10">
    <location>
        <begin position="288"/>
        <end position="301"/>
    </location>
</feature>
<dbReference type="SUPFAM" id="SSF50685">
    <property type="entry name" value="Barwin-like endoglucanases"/>
    <property type="match status" value="1"/>
</dbReference>
<evidence type="ECO:0000256" key="4">
    <source>
        <dbReference type="ARBA" id="ARBA00022801"/>
    </source>
</evidence>
<dbReference type="GO" id="GO:0008810">
    <property type="term" value="F:cellulase activity"/>
    <property type="evidence" value="ECO:0007669"/>
    <property type="project" value="UniProtKB-EC"/>
</dbReference>
<dbReference type="GO" id="GO:0030245">
    <property type="term" value="P:cellulose catabolic process"/>
    <property type="evidence" value="ECO:0007669"/>
    <property type="project" value="UniProtKB-KW"/>
</dbReference>
<comment type="caution">
    <text evidence="13">The sequence shown here is derived from an EMBL/GenBank/DDBJ whole genome shotgun (WGS) entry which is preliminary data.</text>
</comment>
<evidence type="ECO:0000256" key="3">
    <source>
        <dbReference type="ARBA" id="ARBA00012601"/>
    </source>
</evidence>
<dbReference type="InterPro" id="IPR036908">
    <property type="entry name" value="RlpA-like_sf"/>
</dbReference>
<keyword evidence="6" id="KW-0119">Carbohydrate metabolism</keyword>
<feature type="active site" description="Nucleophile" evidence="9">
    <location>
        <position position="34"/>
    </location>
</feature>
<keyword evidence="4" id="KW-0378">Hydrolase</keyword>
<name>A0A8K0L730_9PEZI</name>
<dbReference type="EC" id="3.2.1.4" evidence="3 9"/>
<dbReference type="InterPro" id="IPR052288">
    <property type="entry name" value="GH45_Enzymes"/>
</dbReference>
<keyword evidence="7" id="KW-0326">Glycosidase</keyword>
<dbReference type="Proteomes" id="UP000809789">
    <property type="component" value="Unassembled WGS sequence"/>
</dbReference>
<evidence type="ECO:0000256" key="8">
    <source>
        <dbReference type="ARBA" id="ARBA00023326"/>
    </source>
</evidence>
<evidence type="ECO:0000256" key="7">
    <source>
        <dbReference type="ARBA" id="ARBA00023295"/>
    </source>
</evidence>
<organism evidence="13 14">
    <name type="scientific">Elsinoe batatas</name>
    <dbReference type="NCBI Taxonomy" id="2601811"/>
    <lineage>
        <taxon>Eukaryota</taxon>
        <taxon>Fungi</taxon>
        <taxon>Dikarya</taxon>
        <taxon>Ascomycota</taxon>
        <taxon>Pezizomycotina</taxon>
        <taxon>Dothideomycetes</taxon>
        <taxon>Dothideomycetidae</taxon>
        <taxon>Myriangiales</taxon>
        <taxon>Elsinoaceae</taxon>
        <taxon>Elsinoe</taxon>
    </lineage>
</organism>
<proteinExistence type="inferred from homology"/>
<gene>
    <name evidence="13" type="ORF">KVT40_001766</name>
</gene>
<feature type="compositionally biased region" description="Low complexity" evidence="10">
    <location>
        <begin position="231"/>
        <end position="268"/>
    </location>
</feature>
<dbReference type="AlphaFoldDB" id="A0A8K0L730"/>
<evidence type="ECO:0000256" key="6">
    <source>
        <dbReference type="ARBA" id="ARBA00023277"/>
    </source>
</evidence>
<keyword evidence="14" id="KW-1185">Reference proteome</keyword>
<evidence type="ECO:0000256" key="2">
    <source>
        <dbReference type="ARBA" id="ARBA00007793"/>
    </source>
</evidence>
<dbReference type="Pfam" id="PF02015">
    <property type="entry name" value="Glyco_hydro_45"/>
    <property type="match status" value="1"/>
</dbReference>
<feature type="region of interest" description="Disordered" evidence="10">
    <location>
        <begin position="281"/>
        <end position="309"/>
    </location>
</feature>
<dbReference type="Gene3D" id="2.40.40.10">
    <property type="entry name" value="RlpA-like domain"/>
    <property type="match status" value="1"/>
</dbReference>
<evidence type="ECO:0000256" key="5">
    <source>
        <dbReference type="ARBA" id="ARBA00023001"/>
    </source>
</evidence>
<feature type="compositionally biased region" description="Low complexity" evidence="10">
    <location>
        <begin position="440"/>
        <end position="456"/>
    </location>
</feature>
<dbReference type="OrthoDB" id="10035502at2759"/>
<feature type="region of interest" description="Disordered" evidence="10">
    <location>
        <begin position="224"/>
        <end position="268"/>
    </location>
</feature>
<dbReference type="PROSITE" id="PS01140">
    <property type="entry name" value="GLYCOSYL_HYDROL_F45"/>
    <property type="match status" value="1"/>
</dbReference>
<dbReference type="PANTHER" id="PTHR39730:SF1">
    <property type="entry name" value="ENDOGLUCANASE 1"/>
    <property type="match status" value="1"/>
</dbReference>
<feature type="region of interest" description="Disordered" evidence="10">
    <location>
        <begin position="399"/>
        <end position="466"/>
    </location>
</feature>
<keyword evidence="5" id="KW-0136">Cellulose degradation</keyword>
<evidence type="ECO:0000313" key="14">
    <source>
        <dbReference type="Proteomes" id="UP000809789"/>
    </source>
</evidence>
<feature type="domain" description="Glycosyl hydrolases family 45 active site" evidence="12">
    <location>
        <begin position="29"/>
        <end position="40"/>
    </location>
</feature>
<evidence type="ECO:0000256" key="11">
    <source>
        <dbReference type="SAM" id="SignalP"/>
    </source>
</evidence>
<sequence length="466" mass="46891">MSMKTVAVLALASGFASIASAQSSGSGKTTRYWDCCKPSCGWSGKADVSAPVAQCDVSGNPLKAGDDTQKNGCEAGGSAYMCNDQTPWEVNDSLAYGYAAVKLSGQAESASCCACYELTFTSGTIAGKKMIVQSTNTGGDLGDNHFDLAIPGGGLGIFDGCSKSVPGAQQGQRYGGISDASSCSSWGALSGGCNFRFRWFENADNPSVDWKRVACPTELTARTGCKRSDDSSAAPAPAAPAAPASSSSAYVAPAKTPAPAPSSSAAPAASSDIVSAPAGTLPAVTKEPAPSSTTAATPAPTGNASCGQKGYDLQNPPTSYFDGSGQYATFDTCKALCTQQTAQSFGFGNGQCLCYPAPIAGNLNPVADSPITFYDISCTADAPAPSSSVAASTTDAASTSASASASSVPTGAEPVPTTTDEVPEPTASEYPEPTATDVSPVPTEAPEQPTEAPACPVTYVTIYDDE</sequence>
<protein>
    <recommendedName>
        <fullName evidence="3 9">Cellulase</fullName>
        <ecNumber evidence="3 9">3.2.1.4</ecNumber>
    </recommendedName>
</protein>
<reference evidence="13" key="1">
    <citation type="submission" date="2021-07" db="EMBL/GenBank/DDBJ databases">
        <title>Elsinoe batatas strain:CRI-CJ2 Genome sequencing and assembly.</title>
        <authorList>
            <person name="Huang L."/>
        </authorList>
    </citation>
    <scope>NUCLEOTIDE SEQUENCE</scope>
    <source>
        <strain evidence="13">CRI-CJ2</strain>
    </source>
</reference>
<evidence type="ECO:0000313" key="13">
    <source>
        <dbReference type="EMBL" id="KAG8630147.1"/>
    </source>
</evidence>
<evidence type="ECO:0000259" key="12">
    <source>
        <dbReference type="PROSITE" id="PS01140"/>
    </source>
</evidence>
<evidence type="ECO:0000256" key="10">
    <source>
        <dbReference type="SAM" id="MobiDB-lite"/>
    </source>
</evidence>
<feature type="chain" id="PRO_5035456953" description="Cellulase" evidence="11">
    <location>
        <begin position="22"/>
        <end position="466"/>
    </location>
</feature>
<dbReference type="InterPro" id="IPR000334">
    <property type="entry name" value="Glyco_hydro_45"/>
</dbReference>
<feature type="compositionally biased region" description="Low complexity" evidence="10">
    <location>
        <begin position="399"/>
        <end position="426"/>
    </location>
</feature>
<comment type="similarity">
    <text evidence="2">Belongs to the glycosyl hydrolase 45 (cellulase K) family.</text>
</comment>
<keyword evidence="8" id="KW-0624">Polysaccharide degradation</keyword>
<feature type="signal peptide" evidence="11">
    <location>
        <begin position="1"/>
        <end position="21"/>
    </location>
</feature>
<dbReference type="EMBL" id="JAESVG020000002">
    <property type="protein sequence ID" value="KAG8630147.1"/>
    <property type="molecule type" value="Genomic_DNA"/>
</dbReference>
<evidence type="ECO:0000256" key="1">
    <source>
        <dbReference type="ARBA" id="ARBA00000966"/>
    </source>
</evidence>
<accession>A0A8K0L730</accession>
<comment type="catalytic activity">
    <reaction evidence="1 9">
        <text>Endohydrolysis of (1-&gt;4)-beta-D-glucosidic linkages in cellulose, lichenin and cereal beta-D-glucans.</text>
        <dbReference type="EC" id="3.2.1.4"/>
    </reaction>
</comment>
<dbReference type="PANTHER" id="PTHR39730">
    <property type="entry name" value="ENDOGLUCANASE 1"/>
    <property type="match status" value="1"/>
</dbReference>
<evidence type="ECO:0000256" key="9">
    <source>
        <dbReference type="PROSITE-ProRule" id="PRU10069"/>
    </source>
</evidence>